<evidence type="ECO:0000259" key="1">
    <source>
        <dbReference type="Pfam" id="PF09413"/>
    </source>
</evidence>
<reference evidence="3" key="1">
    <citation type="journal article" date="2019" name="Int. J. Syst. Evol. Microbiol.">
        <title>The Global Catalogue of Microorganisms (GCM) 10K type strain sequencing project: providing services to taxonomists for standard genome sequencing and annotation.</title>
        <authorList>
            <consortium name="The Broad Institute Genomics Platform"/>
            <consortium name="The Broad Institute Genome Sequencing Center for Infectious Disease"/>
            <person name="Wu L."/>
            <person name="Ma J."/>
        </authorList>
    </citation>
    <scope>NUCLEOTIDE SEQUENCE [LARGE SCALE GENOMIC DNA]</scope>
    <source>
        <strain evidence="3">CECT 8979</strain>
    </source>
</reference>
<evidence type="ECO:0000313" key="3">
    <source>
        <dbReference type="Proteomes" id="UP001595812"/>
    </source>
</evidence>
<sequence length="78" mass="8955">MSETDYTKVYEGSFILSERINTELKSQGINTLLRDHGESQRLSGYPISLNDFREIFVNNEDATKALEIVNRVRAEMEA</sequence>
<keyword evidence="3" id="KW-1185">Reference proteome</keyword>
<dbReference type="Pfam" id="PF09413">
    <property type="entry name" value="DUF2007"/>
    <property type="match status" value="1"/>
</dbReference>
<protein>
    <submittedName>
        <fullName evidence="2">Signal transducing protein</fullName>
    </submittedName>
</protein>
<dbReference type="Proteomes" id="UP001595812">
    <property type="component" value="Unassembled WGS sequence"/>
</dbReference>
<organism evidence="2 3">
    <name type="scientific">Winogradskyella maritima</name>
    <dbReference type="NCBI Taxonomy" id="1517766"/>
    <lineage>
        <taxon>Bacteria</taxon>
        <taxon>Pseudomonadati</taxon>
        <taxon>Bacteroidota</taxon>
        <taxon>Flavobacteriia</taxon>
        <taxon>Flavobacteriales</taxon>
        <taxon>Flavobacteriaceae</taxon>
        <taxon>Winogradskyella</taxon>
    </lineage>
</organism>
<gene>
    <name evidence="2" type="ORF">ACFOSX_09440</name>
</gene>
<comment type="caution">
    <text evidence="2">The sequence shown here is derived from an EMBL/GenBank/DDBJ whole genome shotgun (WGS) entry which is preliminary data.</text>
</comment>
<name>A0ABV8AHB8_9FLAO</name>
<evidence type="ECO:0000313" key="2">
    <source>
        <dbReference type="EMBL" id="MFC3877453.1"/>
    </source>
</evidence>
<proteinExistence type="predicted"/>
<dbReference type="RefSeq" id="WP_386099769.1">
    <property type="nucleotide sequence ID" value="NZ_JBHSAT010000004.1"/>
</dbReference>
<feature type="domain" description="DUF2007" evidence="1">
    <location>
        <begin position="9"/>
        <end position="71"/>
    </location>
</feature>
<dbReference type="InterPro" id="IPR018551">
    <property type="entry name" value="DUF2007"/>
</dbReference>
<dbReference type="EMBL" id="JBHSAT010000004">
    <property type="protein sequence ID" value="MFC3877453.1"/>
    <property type="molecule type" value="Genomic_DNA"/>
</dbReference>
<accession>A0ABV8AHB8</accession>